<name>A0ABZ1TWU0_9ACTN</name>
<dbReference type="Proteomes" id="UP001432222">
    <property type="component" value="Chromosome"/>
</dbReference>
<feature type="transmembrane region" description="Helical" evidence="2">
    <location>
        <begin position="88"/>
        <end position="108"/>
    </location>
</feature>
<keyword evidence="2" id="KW-1133">Transmembrane helix</keyword>
<feature type="transmembrane region" description="Helical" evidence="2">
    <location>
        <begin position="186"/>
        <end position="209"/>
    </location>
</feature>
<keyword evidence="2" id="KW-0472">Membrane</keyword>
<evidence type="ECO:0000313" key="3">
    <source>
        <dbReference type="EMBL" id="WUQ83433.1"/>
    </source>
</evidence>
<organism evidence="3 4">
    <name type="scientific">Kitasatospora purpeofusca</name>
    <dbReference type="NCBI Taxonomy" id="67352"/>
    <lineage>
        <taxon>Bacteria</taxon>
        <taxon>Bacillati</taxon>
        <taxon>Actinomycetota</taxon>
        <taxon>Actinomycetes</taxon>
        <taxon>Kitasatosporales</taxon>
        <taxon>Streptomycetaceae</taxon>
        <taxon>Kitasatospora</taxon>
    </lineage>
</organism>
<feature type="transmembrane region" description="Helical" evidence="2">
    <location>
        <begin position="221"/>
        <end position="246"/>
    </location>
</feature>
<sequence length="302" mass="32761">MTFWLRPAFALRCVNRFQRVVGFDRSMALAAGALAATVPLSIIAGAVLTFSGHKDTADWVIDRYHLTGEGADAVRLVLSPTTGTSTTVTIFGTAFLVISVLSFARAVQRLFEQTWELRPLSVRNTLNELLWVAGLAGYLTAVGLVYGLLGRGRLQVGAAAAQAPVTAAFLVWSGWILAARRVAWRALLPFGLVGGILTAVYSVGTTLYLPHLFSSSAARYGAVGAVFATLSALFGAMVVTVGSAVVGREAGDELRRIHRGERQPEDEVRREWDSVVDEARSRWNTTREQIARHRRPKEPGKP</sequence>
<evidence type="ECO:0000256" key="2">
    <source>
        <dbReference type="SAM" id="Phobius"/>
    </source>
</evidence>
<evidence type="ECO:0000256" key="1">
    <source>
        <dbReference type="SAM" id="MobiDB-lite"/>
    </source>
</evidence>
<accession>A0ABZ1TWU0</accession>
<proteinExistence type="predicted"/>
<evidence type="ECO:0000313" key="4">
    <source>
        <dbReference type="Proteomes" id="UP001432222"/>
    </source>
</evidence>
<feature type="transmembrane region" description="Helical" evidence="2">
    <location>
        <begin position="161"/>
        <end position="179"/>
    </location>
</feature>
<reference evidence="3" key="1">
    <citation type="submission" date="2022-10" db="EMBL/GenBank/DDBJ databases">
        <title>The complete genomes of actinobacterial strains from the NBC collection.</title>
        <authorList>
            <person name="Joergensen T.S."/>
            <person name="Alvarez Arevalo M."/>
            <person name="Sterndorff E.B."/>
            <person name="Faurdal D."/>
            <person name="Vuksanovic O."/>
            <person name="Mourched A.-S."/>
            <person name="Charusanti P."/>
            <person name="Shaw S."/>
            <person name="Blin K."/>
            <person name="Weber T."/>
        </authorList>
    </citation>
    <scope>NUCLEOTIDE SEQUENCE</scope>
    <source>
        <strain evidence="3">NBC_00222</strain>
    </source>
</reference>
<feature type="transmembrane region" description="Helical" evidence="2">
    <location>
        <begin position="26"/>
        <end position="50"/>
    </location>
</feature>
<dbReference type="EMBL" id="CP108110">
    <property type="protein sequence ID" value="WUQ83433.1"/>
    <property type="molecule type" value="Genomic_DNA"/>
</dbReference>
<feature type="transmembrane region" description="Helical" evidence="2">
    <location>
        <begin position="129"/>
        <end position="149"/>
    </location>
</feature>
<keyword evidence="2" id="KW-0812">Transmembrane</keyword>
<dbReference type="RefSeq" id="WP_328954459.1">
    <property type="nucleotide sequence ID" value="NZ_CP108110.1"/>
</dbReference>
<gene>
    <name evidence="3" type="ORF">OHA16_10885</name>
</gene>
<protein>
    <submittedName>
        <fullName evidence="3">YihY/virulence factor BrkB family protein</fullName>
    </submittedName>
</protein>
<feature type="region of interest" description="Disordered" evidence="1">
    <location>
        <begin position="283"/>
        <end position="302"/>
    </location>
</feature>
<keyword evidence="4" id="KW-1185">Reference proteome</keyword>